<name>A0A7X2T1H0_9CLOT</name>
<dbReference type="SUPFAM" id="SSF101960">
    <property type="entry name" value="Stabilizer of iron transporter SufD"/>
    <property type="match status" value="1"/>
</dbReference>
<dbReference type="PANTHER" id="PTHR43575:SF1">
    <property type="entry name" value="PROTEIN ABCI7, CHLOROPLASTIC"/>
    <property type="match status" value="1"/>
</dbReference>
<protein>
    <submittedName>
        <fullName evidence="2">SufD family Fe-S cluster assembly protein</fullName>
    </submittedName>
</protein>
<organism evidence="2 3">
    <name type="scientific">Inconstantimicrobium porci</name>
    <dbReference type="NCBI Taxonomy" id="2652291"/>
    <lineage>
        <taxon>Bacteria</taxon>
        <taxon>Bacillati</taxon>
        <taxon>Bacillota</taxon>
        <taxon>Clostridia</taxon>
        <taxon>Eubacteriales</taxon>
        <taxon>Clostridiaceae</taxon>
        <taxon>Inconstantimicrobium</taxon>
    </lineage>
</organism>
<evidence type="ECO:0000259" key="1">
    <source>
        <dbReference type="Pfam" id="PF01458"/>
    </source>
</evidence>
<sequence>MTSKTKYIKTYKDTKISDPMIYEIIADKDNTESTVIIDAEENSKSEIIIIYRSKENYNIEYKAQCTINAENNSFVKVTKINLMNDSIHFEDVNESFIKDEAECLFSLIDIGAQTSSVKYSGNLEGRNSKNEIKSIYIGSAEKKINNDYECIHRGAKSSSDISVRGALAENAVKKFKGTIDFRRGCSGSKGAEDEYCMLLSDKARSIALPILLCEEEDVSGAHSASSGKIDESKIFYLMSRGLGYNEARKLIVKSQFNEVIDEINDSDLIEEIIREIDRRLDDDR</sequence>
<dbReference type="Proteomes" id="UP000460287">
    <property type="component" value="Unassembled WGS sequence"/>
</dbReference>
<dbReference type="InterPro" id="IPR000825">
    <property type="entry name" value="SUF_FeS_clus_asmbl_SufBD_core"/>
</dbReference>
<proteinExistence type="predicted"/>
<feature type="domain" description="SUF system FeS cluster assembly SufBD core" evidence="1">
    <location>
        <begin position="32"/>
        <end position="253"/>
    </location>
</feature>
<dbReference type="EMBL" id="VULX01000005">
    <property type="protein sequence ID" value="MSR90888.1"/>
    <property type="molecule type" value="Genomic_DNA"/>
</dbReference>
<dbReference type="AlphaFoldDB" id="A0A7X2T1H0"/>
<dbReference type="PANTHER" id="PTHR43575">
    <property type="entry name" value="PROTEIN ABCI7, CHLOROPLASTIC"/>
    <property type="match status" value="1"/>
</dbReference>
<comment type="caution">
    <text evidence="2">The sequence shown here is derived from an EMBL/GenBank/DDBJ whole genome shotgun (WGS) entry which is preliminary data.</text>
</comment>
<evidence type="ECO:0000313" key="2">
    <source>
        <dbReference type="EMBL" id="MSR90888.1"/>
    </source>
</evidence>
<accession>A0A7X2T1H0</accession>
<dbReference type="InterPro" id="IPR055346">
    <property type="entry name" value="Fe-S_cluster_assembly_SufBD"/>
</dbReference>
<gene>
    <name evidence="2" type="ORF">FYJ33_05535</name>
</gene>
<dbReference type="RefSeq" id="WP_154530768.1">
    <property type="nucleotide sequence ID" value="NZ_VULX01000005.1"/>
</dbReference>
<reference evidence="2 3" key="1">
    <citation type="submission" date="2019-08" db="EMBL/GenBank/DDBJ databases">
        <title>In-depth cultivation of the pig gut microbiome towards novel bacterial diversity and tailored functional studies.</title>
        <authorList>
            <person name="Wylensek D."/>
            <person name="Hitch T.C.A."/>
            <person name="Clavel T."/>
        </authorList>
    </citation>
    <scope>NUCLEOTIDE SEQUENCE [LARGE SCALE GENOMIC DNA]</scope>
    <source>
        <strain evidence="2 3">WCA-383-APC-5B</strain>
    </source>
</reference>
<keyword evidence="3" id="KW-1185">Reference proteome</keyword>
<evidence type="ECO:0000313" key="3">
    <source>
        <dbReference type="Proteomes" id="UP000460287"/>
    </source>
</evidence>
<dbReference type="Pfam" id="PF01458">
    <property type="entry name" value="SUFBD_core"/>
    <property type="match status" value="1"/>
</dbReference>
<dbReference type="GO" id="GO:0016226">
    <property type="term" value="P:iron-sulfur cluster assembly"/>
    <property type="evidence" value="ECO:0007669"/>
    <property type="project" value="InterPro"/>
</dbReference>
<dbReference type="InterPro" id="IPR037284">
    <property type="entry name" value="SUF_FeS_clus_asmbl_SufBD_sf"/>
</dbReference>